<dbReference type="GO" id="GO:0003865">
    <property type="term" value="F:3-oxo-5-alpha-steroid 4-dehydrogenase activity"/>
    <property type="evidence" value="ECO:0007669"/>
    <property type="project" value="TreeGrafter"/>
</dbReference>
<evidence type="ECO:0000313" key="8">
    <source>
        <dbReference type="EMBL" id="KAG0472571.1"/>
    </source>
</evidence>
<organism evidence="8 9">
    <name type="scientific">Vanilla planifolia</name>
    <name type="common">Vanilla</name>
    <dbReference type="NCBI Taxonomy" id="51239"/>
    <lineage>
        <taxon>Eukaryota</taxon>
        <taxon>Viridiplantae</taxon>
        <taxon>Streptophyta</taxon>
        <taxon>Embryophyta</taxon>
        <taxon>Tracheophyta</taxon>
        <taxon>Spermatophyta</taxon>
        <taxon>Magnoliopsida</taxon>
        <taxon>Liliopsida</taxon>
        <taxon>Asparagales</taxon>
        <taxon>Orchidaceae</taxon>
        <taxon>Vanilloideae</taxon>
        <taxon>Vanilleae</taxon>
        <taxon>Vanilla</taxon>
    </lineage>
</organism>
<comment type="subcellular location">
    <subcellularLocation>
        <location evidence="1">Endomembrane system</location>
        <topology evidence="1">Multi-pass membrane protein</topology>
    </subcellularLocation>
</comment>
<evidence type="ECO:0000256" key="5">
    <source>
        <dbReference type="ARBA" id="ARBA00023136"/>
    </source>
</evidence>
<protein>
    <recommendedName>
        <fullName evidence="7">3-oxo-5-alpha-steroid 4-dehydrogenase C-terminal domain-containing protein</fullName>
    </recommendedName>
</protein>
<dbReference type="InterPro" id="IPR001104">
    <property type="entry name" value="3-oxo-5_a-steroid_4-DH_C"/>
</dbReference>
<dbReference type="Gene3D" id="1.20.120.1630">
    <property type="match status" value="1"/>
</dbReference>
<gene>
    <name evidence="8" type="ORF">HPP92_014428</name>
</gene>
<evidence type="ECO:0000259" key="7">
    <source>
        <dbReference type="Pfam" id="PF02544"/>
    </source>
</evidence>
<dbReference type="GO" id="GO:0006488">
    <property type="term" value="P:dolichol-linked oligosaccharide biosynthetic process"/>
    <property type="evidence" value="ECO:0007669"/>
    <property type="project" value="InterPro"/>
</dbReference>
<dbReference type="PROSITE" id="PS50244">
    <property type="entry name" value="S5A_REDUCTASE"/>
    <property type="match status" value="1"/>
</dbReference>
<feature type="transmembrane region" description="Helical" evidence="6">
    <location>
        <begin position="32"/>
        <end position="54"/>
    </location>
</feature>
<dbReference type="PANTHER" id="PTHR14624:SF0">
    <property type="entry name" value="POLYPRENOL REDUCTASE"/>
    <property type="match status" value="1"/>
</dbReference>
<keyword evidence="5 6" id="KW-0472">Membrane</keyword>
<evidence type="ECO:0000256" key="1">
    <source>
        <dbReference type="ARBA" id="ARBA00004127"/>
    </source>
</evidence>
<dbReference type="PANTHER" id="PTHR14624">
    <property type="entry name" value="DFG10 PROTEIN"/>
    <property type="match status" value="1"/>
</dbReference>
<comment type="pathway">
    <text evidence="2">Protein modification; protein glycosylation.</text>
</comment>
<dbReference type="UniPathway" id="UPA00378"/>
<keyword evidence="9" id="KW-1185">Reference proteome</keyword>
<dbReference type="EMBL" id="JADCNL010000007">
    <property type="protein sequence ID" value="KAG0472571.1"/>
    <property type="molecule type" value="Genomic_DNA"/>
</dbReference>
<evidence type="ECO:0000313" key="9">
    <source>
        <dbReference type="Proteomes" id="UP000636800"/>
    </source>
</evidence>
<comment type="caution">
    <text evidence="8">The sequence shown here is derived from an EMBL/GenBank/DDBJ whole genome shotgun (WGS) entry which is preliminary data.</text>
</comment>
<keyword evidence="4 6" id="KW-1133">Transmembrane helix</keyword>
<feature type="transmembrane region" description="Helical" evidence="6">
    <location>
        <begin position="7"/>
        <end position="26"/>
    </location>
</feature>
<evidence type="ECO:0000256" key="3">
    <source>
        <dbReference type="ARBA" id="ARBA00022692"/>
    </source>
</evidence>
<dbReference type="GO" id="GO:0016095">
    <property type="term" value="P:polyprenol catabolic process"/>
    <property type="evidence" value="ECO:0007669"/>
    <property type="project" value="TreeGrafter"/>
</dbReference>
<evidence type="ECO:0000256" key="4">
    <source>
        <dbReference type="ARBA" id="ARBA00022989"/>
    </source>
</evidence>
<dbReference type="GO" id="GO:0005783">
    <property type="term" value="C:endoplasmic reticulum"/>
    <property type="evidence" value="ECO:0007669"/>
    <property type="project" value="TreeGrafter"/>
</dbReference>
<dbReference type="Proteomes" id="UP000636800">
    <property type="component" value="Chromosome 7"/>
</dbReference>
<dbReference type="Pfam" id="PF02544">
    <property type="entry name" value="Steroid_dh"/>
    <property type="match status" value="1"/>
</dbReference>
<accession>A0A835UUU6</accession>
<dbReference type="InterPro" id="IPR039698">
    <property type="entry name" value="Dfg10/SRD5A3"/>
</dbReference>
<keyword evidence="3 6" id="KW-0812">Transmembrane</keyword>
<evidence type="ECO:0000256" key="6">
    <source>
        <dbReference type="SAM" id="Phobius"/>
    </source>
</evidence>
<sequence>MARTSQNCVVFFVYVIGSMLVQMFTVPQRFFFHFYVVAVLLTTCLVLSTWFYAYKKMIPFSSESLQFATVPNHLIGGSHPFSIQKSTSAPVKHEFEVWKTIFVLLMMEAQVVRRLYETLYVFNYSIWARMHLIGYLAGLFFYTVAPLSLGSRCIPEVLDYVSSQIIEFSVRSHSQRPKVEFFWREALKPLLNMGWCQWFGAVLFLWGWMHQLQCHAILGSLRKQRSADEYILPKGDWFEFVSCPHYLAEIIIYAGILLASGGLDLTVWLLFFFVVSNLVFAAAETHRWYHHKFDHYPPSRRAIIPWIF</sequence>
<evidence type="ECO:0000256" key="2">
    <source>
        <dbReference type="ARBA" id="ARBA00004922"/>
    </source>
</evidence>
<reference evidence="8 9" key="1">
    <citation type="journal article" date="2020" name="Nat. Food">
        <title>A phased Vanilla planifolia genome enables genetic improvement of flavour and production.</title>
        <authorList>
            <person name="Hasing T."/>
            <person name="Tang H."/>
            <person name="Brym M."/>
            <person name="Khazi F."/>
            <person name="Huang T."/>
            <person name="Chambers A.H."/>
        </authorList>
    </citation>
    <scope>NUCLEOTIDE SEQUENCE [LARGE SCALE GENOMIC DNA]</scope>
    <source>
        <tissue evidence="8">Leaf</tissue>
    </source>
</reference>
<name>A0A835UUU6_VANPL</name>
<dbReference type="AlphaFoldDB" id="A0A835UUU6"/>
<proteinExistence type="predicted"/>
<feature type="domain" description="3-oxo-5-alpha-steroid 4-dehydrogenase C-terminal" evidence="7">
    <location>
        <begin position="195"/>
        <end position="308"/>
    </location>
</feature>